<keyword evidence="7" id="KW-1185">Reference proteome</keyword>
<accession>A0A1T5FAW3</accession>
<dbReference type="PIRSF" id="PIRSF030066">
    <property type="entry name" value="UCP030066"/>
    <property type="match status" value="1"/>
</dbReference>
<dbReference type="InterPro" id="IPR016944">
    <property type="entry name" value="UCP030066"/>
</dbReference>
<evidence type="ECO:0000313" key="7">
    <source>
        <dbReference type="Proteomes" id="UP000190541"/>
    </source>
</evidence>
<evidence type="ECO:0000313" key="6">
    <source>
        <dbReference type="EMBL" id="SKB93266.1"/>
    </source>
</evidence>
<comment type="subcellular location">
    <subcellularLocation>
        <location evidence="1">Membrane</location>
        <topology evidence="1">Multi-pass membrane protein</topology>
    </subcellularLocation>
</comment>
<dbReference type="Pfam" id="PF13564">
    <property type="entry name" value="DoxX_2"/>
    <property type="match status" value="1"/>
</dbReference>
<reference evidence="6 7" key="1">
    <citation type="submission" date="2017-02" db="EMBL/GenBank/DDBJ databases">
        <authorList>
            <person name="Peterson S.W."/>
        </authorList>
    </citation>
    <scope>NUCLEOTIDE SEQUENCE [LARGE SCALE GENOMIC DNA]</scope>
    <source>
        <strain evidence="6 7">DSM 22899</strain>
    </source>
</reference>
<evidence type="ECO:0000256" key="5">
    <source>
        <dbReference type="SAM" id="Phobius"/>
    </source>
</evidence>
<keyword evidence="3 5" id="KW-1133">Transmembrane helix</keyword>
<organism evidence="6 7">
    <name type="scientific">Parapedobacter luteus</name>
    <dbReference type="NCBI Taxonomy" id="623280"/>
    <lineage>
        <taxon>Bacteria</taxon>
        <taxon>Pseudomonadati</taxon>
        <taxon>Bacteroidota</taxon>
        <taxon>Sphingobacteriia</taxon>
        <taxon>Sphingobacteriales</taxon>
        <taxon>Sphingobacteriaceae</taxon>
        <taxon>Parapedobacter</taxon>
    </lineage>
</organism>
<name>A0A1T5FAW3_9SPHI</name>
<sequence length="130" mass="14704">MMTKRNKILYWIATLWLALGMLSTGIVQLIKMDEEVEAMKHLGYPDYLLTLLGTLKILGVAVVLIPRFPLLKEWAYAGFFFAMLGAIFSHVASGDSIMELFGPVLLLTLTALSWYFRPPARKVSINHKMN</sequence>
<proteinExistence type="predicted"/>
<dbReference type="Proteomes" id="UP000190541">
    <property type="component" value="Unassembled WGS sequence"/>
</dbReference>
<feature type="transmembrane region" description="Helical" evidence="5">
    <location>
        <begin position="48"/>
        <end position="65"/>
    </location>
</feature>
<feature type="transmembrane region" description="Helical" evidence="5">
    <location>
        <begin position="74"/>
        <end position="91"/>
    </location>
</feature>
<evidence type="ECO:0000256" key="2">
    <source>
        <dbReference type="ARBA" id="ARBA00022692"/>
    </source>
</evidence>
<evidence type="ECO:0000256" key="1">
    <source>
        <dbReference type="ARBA" id="ARBA00004141"/>
    </source>
</evidence>
<feature type="transmembrane region" description="Helical" evidence="5">
    <location>
        <begin position="97"/>
        <end position="116"/>
    </location>
</feature>
<dbReference type="GO" id="GO:0016020">
    <property type="term" value="C:membrane"/>
    <property type="evidence" value="ECO:0007669"/>
    <property type="project" value="UniProtKB-SubCell"/>
</dbReference>
<dbReference type="InterPro" id="IPR032808">
    <property type="entry name" value="DoxX"/>
</dbReference>
<evidence type="ECO:0000256" key="4">
    <source>
        <dbReference type="ARBA" id="ARBA00023136"/>
    </source>
</evidence>
<dbReference type="AlphaFoldDB" id="A0A1T5FAW3"/>
<keyword evidence="2 5" id="KW-0812">Transmembrane</keyword>
<evidence type="ECO:0000256" key="3">
    <source>
        <dbReference type="ARBA" id="ARBA00022989"/>
    </source>
</evidence>
<dbReference type="EMBL" id="FUYS01000014">
    <property type="protein sequence ID" value="SKB93266.1"/>
    <property type="molecule type" value="Genomic_DNA"/>
</dbReference>
<gene>
    <name evidence="6" type="ORF">SAMN05660226_03884</name>
</gene>
<keyword evidence="4 5" id="KW-0472">Membrane</keyword>
<dbReference type="STRING" id="623280.SAMN05660226_03884"/>
<protein>
    <submittedName>
        <fullName evidence="6">DoxX-like family protein</fullName>
    </submittedName>
</protein>
<dbReference type="RefSeq" id="WP_233632761.1">
    <property type="nucleotide sequence ID" value="NZ_FUYS01000014.1"/>
</dbReference>